<accession>A0A1C3MWR3</accession>
<keyword evidence="2" id="KW-1185">Reference proteome</keyword>
<reference evidence="2" key="1">
    <citation type="submission" date="2016-06" db="EMBL/GenBank/DDBJ databases">
        <authorList>
            <person name="Varghese N."/>
        </authorList>
    </citation>
    <scope>NUCLEOTIDE SEQUENCE [LARGE SCALE GENOMIC DNA]</scope>
    <source>
        <strain evidence="2">DSM 45344</strain>
    </source>
</reference>
<evidence type="ECO:0000313" key="1">
    <source>
        <dbReference type="EMBL" id="SBV24768.1"/>
    </source>
</evidence>
<dbReference type="AlphaFoldDB" id="A0A1C3MWR3"/>
<dbReference type="Proteomes" id="UP000199393">
    <property type="component" value="Chromosome I"/>
</dbReference>
<gene>
    <name evidence="1" type="ORF">GA0070620_0208</name>
</gene>
<organism evidence="1 2">
    <name type="scientific">Micromonospora krabiensis</name>
    <dbReference type="NCBI Taxonomy" id="307121"/>
    <lineage>
        <taxon>Bacteria</taxon>
        <taxon>Bacillati</taxon>
        <taxon>Actinomycetota</taxon>
        <taxon>Actinomycetes</taxon>
        <taxon>Micromonosporales</taxon>
        <taxon>Micromonosporaceae</taxon>
        <taxon>Micromonospora</taxon>
    </lineage>
</organism>
<dbReference type="OrthoDB" id="3830277at2"/>
<name>A0A1C3MWR3_9ACTN</name>
<protein>
    <submittedName>
        <fullName evidence="1">Uncharacterized protein</fullName>
    </submittedName>
</protein>
<evidence type="ECO:0000313" key="2">
    <source>
        <dbReference type="Proteomes" id="UP000199393"/>
    </source>
</evidence>
<proteinExistence type="predicted"/>
<sequence length="95" mass="10816">MPTPTKRLITRIRRDFPAPGSSDEVIRWLTQLPLAAYGRQDPERVQAALVLTASGQWSRFVAGMQLLREDWRDVLVAGGLANNDWPDRLYLELPD</sequence>
<dbReference type="EMBL" id="LT598496">
    <property type="protein sequence ID" value="SBV24768.1"/>
    <property type="molecule type" value="Genomic_DNA"/>
</dbReference>
<dbReference type="PATRIC" id="fig|307121.4.peg.222"/>